<organism evidence="1 2">
    <name type="scientific">Geobacter hydrogenophilus</name>
    <dbReference type="NCBI Taxonomy" id="40983"/>
    <lineage>
        <taxon>Bacteria</taxon>
        <taxon>Pseudomonadati</taxon>
        <taxon>Thermodesulfobacteriota</taxon>
        <taxon>Desulfuromonadia</taxon>
        <taxon>Geobacterales</taxon>
        <taxon>Geobacteraceae</taxon>
        <taxon>Geobacter</taxon>
    </lineage>
</organism>
<dbReference type="RefSeq" id="WP_214185747.1">
    <property type="nucleotide sequence ID" value="NZ_BSDS01000001.1"/>
</dbReference>
<dbReference type="EMBL" id="BSDS01000001">
    <property type="protein sequence ID" value="GLI37757.1"/>
    <property type="molecule type" value="Genomic_DNA"/>
</dbReference>
<protein>
    <submittedName>
        <fullName evidence="1">Uncharacterized protein</fullName>
    </submittedName>
</protein>
<dbReference type="AlphaFoldDB" id="A0A9W6FZP7"/>
<gene>
    <name evidence="1" type="ORF">GHYDROH2_12580</name>
</gene>
<keyword evidence="2" id="KW-1185">Reference proteome</keyword>
<sequence>MVAITLYEFDELSPEAKENAIGSGKERYRDSIDAMVAQYVEDYLQQRGYAFDSFEYSDDGVEITWEIPRESPLMQGCTIGHFVIQPAPAGHKVECLLNGEPVPASLAPTEILRQIEDDVQKIVNDLHSDLKPQIDHLYGDSYAEENLRAEKGLLFFEDGSPVIVPDNLIKWEA</sequence>
<reference evidence="1" key="1">
    <citation type="submission" date="2022-12" db="EMBL/GenBank/DDBJ databases">
        <title>Reference genome sequencing for broad-spectrum identification of bacterial and archaeal isolates by mass spectrometry.</title>
        <authorList>
            <person name="Sekiguchi Y."/>
            <person name="Tourlousse D.M."/>
        </authorList>
    </citation>
    <scope>NUCLEOTIDE SEQUENCE</scope>
    <source>
        <strain evidence="1">H2</strain>
    </source>
</reference>
<evidence type="ECO:0000313" key="1">
    <source>
        <dbReference type="EMBL" id="GLI37757.1"/>
    </source>
</evidence>
<dbReference type="Proteomes" id="UP001144352">
    <property type="component" value="Unassembled WGS sequence"/>
</dbReference>
<proteinExistence type="predicted"/>
<accession>A0A9W6FZP7</accession>
<evidence type="ECO:0000313" key="2">
    <source>
        <dbReference type="Proteomes" id="UP001144352"/>
    </source>
</evidence>
<comment type="caution">
    <text evidence="1">The sequence shown here is derived from an EMBL/GenBank/DDBJ whole genome shotgun (WGS) entry which is preliminary data.</text>
</comment>
<name>A0A9W6FZP7_9BACT</name>